<comment type="caution">
    <text evidence="2">The sequence shown here is derived from an EMBL/GenBank/DDBJ whole genome shotgun (WGS) entry which is preliminary data.</text>
</comment>
<protein>
    <submittedName>
        <fullName evidence="2">Uncharacterized protein</fullName>
    </submittedName>
</protein>
<keyword evidence="4" id="KW-1185">Reference proteome</keyword>
<evidence type="ECO:0000313" key="4">
    <source>
        <dbReference type="Proteomes" id="UP001219568"/>
    </source>
</evidence>
<dbReference type="EMBL" id="JAQJZL010000010">
    <property type="protein sequence ID" value="KAJ6035295.1"/>
    <property type="molecule type" value="Genomic_DNA"/>
</dbReference>
<organism evidence="2 4">
    <name type="scientific">Penicillium canescens</name>
    <dbReference type="NCBI Taxonomy" id="5083"/>
    <lineage>
        <taxon>Eukaryota</taxon>
        <taxon>Fungi</taxon>
        <taxon>Dikarya</taxon>
        <taxon>Ascomycota</taxon>
        <taxon>Pezizomycotina</taxon>
        <taxon>Eurotiomycetes</taxon>
        <taxon>Eurotiomycetidae</taxon>
        <taxon>Eurotiales</taxon>
        <taxon>Aspergillaceae</taxon>
        <taxon>Penicillium</taxon>
    </lineage>
</organism>
<feature type="region of interest" description="Disordered" evidence="1">
    <location>
        <begin position="18"/>
        <end position="46"/>
    </location>
</feature>
<sequence length="220" mass="24064">MYGSTSLDLHRLSRHSLQDRYESDEEAVSECDTGAQDLLSSPIGSPVGSQRAAIFDSGLSADDASHMDPDSNREEHLLAPPTVKRPRPVSTNTIKWTSNAAFDNNAYVFDPKKQLVLELKSPDSPPQLVSSIFSQPSVYVSPKPKPTTRSQSTSPPLIFSVEEADIQVAKKVTFMEPQTRPTVVLLNALGKRPSSRSRSNHSRFREGGHGRPPLARADTG</sequence>
<feature type="region of interest" description="Disordered" evidence="1">
    <location>
        <begin position="187"/>
        <end position="220"/>
    </location>
</feature>
<dbReference type="AlphaFoldDB" id="A0AAD6I8M0"/>
<reference evidence="2" key="1">
    <citation type="journal article" date="2023" name="IMA Fungus">
        <title>Comparative genomic study of the Penicillium genus elucidates a diverse pangenome and 15 lateral gene transfer events.</title>
        <authorList>
            <person name="Petersen C."/>
            <person name="Sorensen T."/>
            <person name="Nielsen M.R."/>
            <person name="Sondergaard T.E."/>
            <person name="Sorensen J.L."/>
            <person name="Fitzpatrick D.A."/>
            <person name="Frisvad J.C."/>
            <person name="Nielsen K.L."/>
        </authorList>
    </citation>
    <scope>NUCLEOTIDE SEQUENCE</scope>
    <source>
        <strain evidence="2">IBT 15450</strain>
    </source>
</reference>
<feature type="compositionally biased region" description="Basic residues" evidence="1">
    <location>
        <begin position="193"/>
        <end position="202"/>
    </location>
</feature>
<evidence type="ECO:0000313" key="3">
    <source>
        <dbReference type="EMBL" id="KAJ6038639.1"/>
    </source>
</evidence>
<evidence type="ECO:0000313" key="2">
    <source>
        <dbReference type="EMBL" id="KAJ6035295.1"/>
    </source>
</evidence>
<feature type="region of interest" description="Disordered" evidence="1">
    <location>
        <begin position="137"/>
        <end position="156"/>
    </location>
</feature>
<dbReference type="Proteomes" id="UP001219568">
    <property type="component" value="Unassembled WGS sequence"/>
</dbReference>
<gene>
    <name evidence="3" type="ORF">N7460_007356</name>
    <name evidence="2" type="ORF">N7460_009470</name>
</gene>
<name>A0AAD6I8M0_PENCN</name>
<evidence type="ECO:0000256" key="1">
    <source>
        <dbReference type="SAM" id="MobiDB-lite"/>
    </source>
</evidence>
<dbReference type="EMBL" id="JAQJZL010000008">
    <property type="protein sequence ID" value="KAJ6038639.1"/>
    <property type="molecule type" value="Genomic_DNA"/>
</dbReference>
<proteinExistence type="predicted"/>
<accession>A0AAD6I8M0</accession>
<reference evidence="2" key="2">
    <citation type="submission" date="2023-01" db="EMBL/GenBank/DDBJ databases">
        <authorList>
            <person name="Petersen C."/>
        </authorList>
    </citation>
    <scope>NUCLEOTIDE SEQUENCE</scope>
    <source>
        <strain evidence="2">IBT 15450</strain>
    </source>
</reference>